<organism evidence="6 7">
    <name type="scientific">Actinomyces lilanjuaniae</name>
    <dbReference type="NCBI Taxonomy" id="2321394"/>
    <lineage>
        <taxon>Bacteria</taxon>
        <taxon>Bacillati</taxon>
        <taxon>Actinomycetota</taxon>
        <taxon>Actinomycetes</taxon>
        <taxon>Actinomycetales</taxon>
        <taxon>Actinomycetaceae</taxon>
        <taxon>Actinomyces</taxon>
    </lineage>
</organism>
<dbReference type="SMART" id="SM00382">
    <property type="entry name" value="AAA"/>
    <property type="match status" value="1"/>
</dbReference>
<evidence type="ECO:0000313" key="7">
    <source>
        <dbReference type="Proteomes" id="UP000273001"/>
    </source>
</evidence>
<dbReference type="InterPro" id="IPR003593">
    <property type="entry name" value="AAA+_ATPase"/>
</dbReference>
<dbReference type="RefSeq" id="WP_119836334.1">
    <property type="nucleotide sequence ID" value="NZ_CP032514.1"/>
</dbReference>
<feature type="region of interest" description="Disordered" evidence="4">
    <location>
        <begin position="256"/>
        <end position="293"/>
    </location>
</feature>
<feature type="compositionally biased region" description="Basic and acidic residues" evidence="4">
    <location>
        <begin position="256"/>
        <end position="267"/>
    </location>
</feature>
<evidence type="ECO:0000256" key="3">
    <source>
        <dbReference type="ARBA" id="ARBA00022840"/>
    </source>
</evidence>
<evidence type="ECO:0000256" key="2">
    <source>
        <dbReference type="ARBA" id="ARBA00022741"/>
    </source>
</evidence>
<keyword evidence="7" id="KW-1185">Reference proteome</keyword>
<keyword evidence="1" id="KW-0813">Transport</keyword>
<evidence type="ECO:0000259" key="5">
    <source>
        <dbReference type="PROSITE" id="PS50893"/>
    </source>
</evidence>
<dbReference type="Pfam" id="PF00005">
    <property type="entry name" value="ABC_tran"/>
    <property type="match status" value="1"/>
</dbReference>
<dbReference type="GO" id="GO:0005524">
    <property type="term" value="F:ATP binding"/>
    <property type="evidence" value="ECO:0007669"/>
    <property type="project" value="UniProtKB-KW"/>
</dbReference>
<keyword evidence="2" id="KW-0547">Nucleotide-binding</keyword>
<proteinExistence type="predicted"/>
<sequence>MSSHSVPNSPPASSLLAPHRHVDDPVLTARALTKVYGRGTGAVTALDAVDVDIPRARFTAVMGPSGSGKSTLMHCLAGLDSVTSGTIMLDGDEVSAMSQRRLTRLRRERIGFIFQSFNLVPTLTAAENITLPLDIARQKVDRQRFDQVVEAVGLSDRLSHRPAELSGGQVQRVACARALVGKPAVVFADEPTGNLDSQSTQQVLAILRTSVDELDQSVVMVTHEPDAAAWADTVLFLRDGHVVAELADPSRDHVLDALRELGDDRQDQGQGGQQDATGPAESTGPADSTDTEA</sequence>
<feature type="domain" description="ABC transporter" evidence="5">
    <location>
        <begin position="27"/>
        <end position="264"/>
    </location>
</feature>
<gene>
    <name evidence="6" type="ORF">D5R93_02095</name>
</gene>
<dbReference type="EMBL" id="CP032514">
    <property type="protein sequence ID" value="AYD89144.1"/>
    <property type="molecule type" value="Genomic_DNA"/>
</dbReference>
<dbReference type="PROSITE" id="PS50893">
    <property type="entry name" value="ABC_TRANSPORTER_2"/>
    <property type="match status" value="1"/>
</dbReference>
<dbReference type="PANTHER" id="PTHR24220">
    <property type="entry name" value="IMPORT ATP-BINDING PROTEIN"/>
    <property type="match status" value="1"/>
</dbReference>
<evidence type="ECO:0000256" key="4">
    <source>
        <dbReference type="SAM" id="MobiDB-lite"/>
    </source>
</evidence>
<dbReference type="PANTHER" id="PTHR24220:SF685">
    <property type="entry name" value="ABC TRANSPORTER RELATED"/>
    <property type="match status" value="1"/>
</dbReference>
<evidence type="ECO:0000313" key="6">
    <source>
        <dbReference type="EMBL" id="AYD89144.1"/>
    </source>
</evidence>
<dbReference type="InterPro" id="IPR003439">
    <property type="entry name" value="ABC_transporter-like_ATP-bd"/>
</dbReference>
<name>A0ABM6Z1J1_9ACTO</name>
<accession>A0ABM6Z1J1</accession>
<protein>
    <submittedName>
        <fullName evidence="6">ABC transporter ATP-binding protein</fullName>
    </submittedName>
</protein>
<dbReference type="SUPFAM" id="SSF52540">
    <property type="entry name" value="P-loop containing nucleoside triphosphate hydrolases"/>
    <property type="match status" value="1"/>
</dbReference>
<dbReference type="InterPro" id="IPR015854">
    <property type="entry name" value="ABC_transpr_LolD-like"/>
</dbReference>
<evidence type="ECO:0000256" key="1">
    <source>
        <dbReference type="ARBA" id="ARBA00022448"/>
    </source>
</evidence>
<keyword evidence="3 6" id="KW-0067">ATP-binding</keyword>
<dbReference type="CDD" id="cd03255">
    <property type="entry name" value="ABC_MJ0796_LolCDE_FtsE"/>
    <property type="match status" value="1"/>
</dbReference>
<dbReference type="InterPro" id="IPR027417">
    <property type="entry name" value="P-loop_NTPase"/>
</dbReference>
<dbReference type="Gene3D" id="3.40.50.300">
    <property type="entry name" value="P-loop containing nucleotide triphosphate hydrolases"/>
    <property type="match status" value="1"/>
</dbReference>
<dbReference type="Proteomes" id="UP000273001">
    <property type="component" value="Chromosome"/>
</dbReference>
<dbReference type="InterPro" id="IPR017911">
    <property type="entry name" value="MacB-like_ATP-bd"/>
</dbReference>
<reference evidence="6 7" key="1">
    <citation type="submission" date="2018-09" db="EMBL/GenBank/DDBJ databases">
        <authorList>
            <person name="Li J."/>
        </authorList>
    </citation>
    <scope>NUCLEOTIDE SEQUENCE [LARGE SCALE GENOMIC DNA]</scope>
    <source>
        <strain evidence="6 7">2129</strain>
    </source>
</reference>